<accession>A0ABV7G0P4</accession>
<dbReference type="Gene3D" id="2.60.40.10">
    <property type="entry name" value="Immunoglobulins"/>
    <property type="match status" value="4"/>
</dbReference>
<dbReference type="InterPro" id="IPR044016">
    <property type="entry name" value="Big_13"/>
</dbReference>
<feature type="domain" description="Bacterial Ig-like" evidence="2">
    <location>
        <begin position="968"/>
        <end position="1052"/>
    </location>
</feature>
<keyword evidence="1" id="KW-0732">Signal</keyword>
<keyword evidence="4" id="KW-1185">Reference proteome</keyword>
<dbReference type="InterPro" id="IPR011049">
    <property type="entry name" value="Serralysin-like_metalloprot_C"/>
</dbReference>
<dbReference type="Pfam" id="PF13517">
    <property type="entry name" value="FG-GAP_3"/>
    <property type="match status" value="2"/>
</dbReference>
<evidence type="ECO:0000313" key="4">
    <source>
        <dbReference type="Proteomes" id="UP001595593"/>
    </source>
</evidence>
<organism evidence="3 4">
    <name type="scientific">Teichococcus globiformis</name>
    <dbReference type="NCBI Taxonomy" id="2307229"/>
    <lineage>
        <taxon>Bacteria</taxon>
        <taxon>Pseudomonadati</taxon>
        <taxon>Pseudomonadota</taxon>
        <taxon>Alphaproteobacteria</taxon>
        <taxon>Acetobacterales</taxon>
        <taxon>Roseomonadaceae</taxon>
        <taxon>Roseomonas</taxon>
    </lineage>
</organism>
<dbReference type="PANTHER" id="PTHR44103">
    <property type="entry name" value="PROPROTEIN CONVERTASE P"/>
    <property type="match status" value="1"/>
</dbReference>
<comment type="caution">
    <text evidence="3">The sequence shown here is derived from an EMBL/GenBank/DDBJ whole genome shotgun (WGS) entry which is preliminary data.</text>
</comment>
<dbReference type="SUPFAM" id="SSF69318">
    <property type="entry name" value="Integrin alpha N-terminal domain"/>
    <property type="match status" value="1"/>
</dbReference>
<dbReference type="NCBIfam" id="NF033510">
    <property type="entry name" value="Ca_tandemer"/>
    <property type="match status" value="4"/>
</dbReference>
<dbReference type="InterPro" id="IPR013783">
    <property type="entry name" value="Ig-like_fold"/>
</dbReference>
<dbReference type="InterPro" id="IPR028994">
    <property type="entry name" value="Integrin_alpha_N"/>
</dbReference>
<dbReference type="Gene3D" id="2.130.10.130">
    <property type="entry name" value="Integrin alpha, N-terminal"/>
    <property type="match status" value="2"/>
</dbReference>
<sequence length="1236" mass="125745">MASNVQIISVTHDAQHSALGAGQSVALTLNITRAVKVDTDGGTPRLKLSNGAEAVYDAAASAAAGTDKMVFNYTVTTGDDIAALKVQALDLNGATVGTVASAGKLSEPAMIGNFNAKGVVQLADLNGDGYDDIVFRSTDELLGSLVVINSDGHGGFHAAQRYTGLSFNENVAVGDVTGDGVADIVAVSGNKDLVILEGAGDGSFTAGQSPALSPLFAGSHSLAIGDMNGDGHADIAVGLSGTSPWQGVGFLFGDGAGGFHSSNVLINGYSARIVVADLNGDGFDDVISTRLTGGEVDIVWGKPAGQPMGTHSYFFGNALKAAAVGDVTGDGIKDIVLALSDGGLALMKGIGPGHFMPTVLPFGGIKAADVLIADVDGDGRGDIVFSNTANEQVQVLLSQGGGAFYPGQSVAVGSAGRLALGDVNRKGAPDLVMIDGHGAIQVLTGQEKAEAEALDIGSLALAGGLNTALAIDTVAPGIAIDPIAADDVAGKDIVNLARAAAGFSVSGTTEGVEDGRMVKLDFGGVLKSAPVQGNVWTIAFTAADLAGLPNGPLTVKAKVSDGAGNAATPAEGTLLFDVTKPTAPTMMLHRDTGMSDFITSDGMMLVQGLEAGASWEYSLDGGEHWKQGSGSSFVLETGVYEAQSLWVRQTDAAGNPGEASRMMVRVEIDDIVPDMPQLKLVLDTGLPGDGITRDGRVQVLGLEQGSVWQYSTDGGGHWLHGQGDSFLLKAGTYPAGAVLARQTDVAKNTSLAGSMGLVVVDDVPPAEPTIDTRGNGDFINAAQAAASVLLSGDTDAGTMVTLTYGGFSRAAEVDGTRWSYLLTSDDIKALGQGSVKFGIVATDAAGNESSNSERLFIDTVAPAVPSGLVLAAGSDSGDLDGHTAVVTPTITGRGEDGSIITLFDQNGTVLGFYKLAKELSWSITLPTMEEGSHFITAVAEDRAGNVSEVSAPLSLTIDTMAPEAAVISGLAPASDTGFSGDGVTAVRAPVITGLAEAGTLVTLFGTDGETVLGEGRAGVDGAWSIASTELAVGLHSLKAVATDAAGNSSVISAGFPLEIVEFDLPVVSVSRAGGHGQVQVSLYKGDLPDIRYQFDGSDEGEAVAGTQFNDLLKLGAGDNAADAGDGHDVLMGGTGSNFLLGGAGRDTFILDARGALPSWSTIADWEQGEEVTLWGWRAGTSTMRWEENQGAEGWRGATLHADLNGDGQVETTITFTGLTVAEAPQAVELADRLWFA</sequence>
<dbReference type="Proteomes" id="UP001595593">
    <property type="component" value="Unassembled WGS sequence"/>
</dbReference>
<protein>
    <submittedName>
        <fullName evidence="3">Ig-like domain-containing protein</fullName>
    </submittedName>
</protein>
<gene>
    <name evidence="3" type="ORF">ACFOD4_04065</name>
</gene>
<dbReference type="SUPFAM" id="SSF51120">
    <property type="entry name" value="beta-Roll"/>
    <property type="match status" value="1"/>
</dbReference>
<dbReference type="RefSeq" id="WP_379594592.1">
    <property type="nucleotide sequence ID" value="NZ_JBHRTN010000004.1"/>
</dbReference>
<dbReference type="Pfam" id="PF19077">
    <property type="entry name" value="Big_13"/>
    <property type="match status" value="2"/>
</dbReference>
<dbReference type="InterPro" id="IPR013517">
    <property type="entry name" value="FG-GAP"/>
</dbReference>
<name>A0ABV7G0P4_9PROT</name>
<proteinExistence type="predicted"/>
<feature type="domain" description="Bacterial Ig-like" evidence="2">
    <location>
        <begin position="869"/>
        <end position="959"/>
    </location>
</feature>
<evidence type="ECO:0000259" key="2">
    <source>
        <dbReference type="Pfam" id="PF19077"/>
    </source>
</evidence>
<dbReference type="PANTHER" id="PTHR44103:SF1">
    <property type="entry name" value="PROPROTEIN CONVERTASE P"/>
    <property type="match status" value="1"/>
</dbReference>
<dbReference type="Gene3D" id="2.150.10.10">
    <property type="entry name" value="Serralysin-like metalloprotease, C-terminal"/>
    <property type="match status" value="1"/>
</dbReference>
<evidence type="ECO:0000256" key="1">
    <source>
        <dbReference type="ARBA" id="ARBA00022729"/>
    </source>
</evidence>
<evidence type="ECO:0000313" key="3">
    <source>
        <dbReference type="EMBL" id="MFC3124226.1"/>
    </source>
</evidence>
<dbReference type="EMBL" id="JBHRTN010000004">
    <property type="protein sequence ID" value="MFC3124226.1"/>
    <property type="molecule type" value="Genomic_DNA"/>
</dbReference>
<reference evidence="4" key="1">
    <citation type="journal article" date="2019" name="Int. J. Syst. Evol. Microbiol.">
        <title>The Global Catalogue of Microorganisms (GCM) 10K type strain sequencing project: providing services to taxonomists for standard genome sequencing and annotation.</title>
        <authorList>
            <consortium name="The Broad Institute Genomics Platform"/>
            <consortium name="The Broad Institute Genome Sequencing Center for Infectious Disease"/>
            <person name="Wu L."/>
            <person name="Ma J."/>
        </authorList>
    </citation>
    <scope>NUCLEOTIDE SEQUENCE [LARGE SCALE GENOMIC DNA]</scope>
    <source>
        <strain evidence="4">KCTC 52094</strain>
    </source>
</reference>